<feature type="compositionally biased region" description="Basic and acidic residues" evidence="9">
    <location>
        <begin position="131"/>
        <end position="145"/>
    </location>
</feature>
<dbReference type="eggNOG" id="KOG4022">
    <property type="taxonomic scope" value="Eukaryota"/>
</dbReference>
<dbReference type="InterPro" id="IPR036291">
    <property type="entry name" value="NAD(P)-bd_dom_sf"/>
</dbReference>
<comment type="similarity">
    <text evidence="1">Belongs to the short-chain dehydrogenases/reductases (SDR) family.</text>
</comment>
<dbReference type="EC" id="1.5.1.34" evidence="6"/>
<keyword evidence="11" id="KW-1185">Reference proteome</keyword>
<evidence type="ECO:0000256" key="8">
    <source>
        <dbReference type="ARBA" id="ARBA00041348"/>
    </source>
</evidence>
<protein>
    <recommendedName>
        <fullName evidence="7">Dihydropteridine reductase</fullName>
        <ecNumber evidence="6">1.5.1.34</ecNumber>
    </recommendedName>
    <alternativeName>
        <fullName evidence="8">Quinoid dihydropteridine reductase</fullName>
    </alternativeName>
</protein>
<reference evidence="10 11" key="1">
    <citation type="journal article" date="2004" name="Science">
        <title>The genome of the diatom Thalassiosira pseudonana: ecology, evolution, and metabolism.</title>
        <authorList>
            <person name="Armbrust E.V."/>
            <person name="Berges J.A."/>
            <person name="Bowler C."/>
            <person name="Green B.R."/>
            <person name="Martinez D."/>
            <person name="Putnam N.H."/>
            <person name="Zhou S."/>
            <person name="Allen A.E."/>
            <person name="Apt K.E."/>
            <person name="Bechner M."/>
            <person name="Brzezinski M.A."/>
            <person name="Chaal B.K."/>
            <person name="Chiovitti A."/>
            <person name="Davis A.K."/>
            <person name="Demarest M.S."/>
            <person name="Detter J.C."/>
            <person name="Glavina T."/>
            <person name="Goodstein D."/>
            <person name="Hadi M.Z."/>
            <person name="Hellsten U."/>
            <person name="Hildebrand M."/>
            <person name="Jenkins B.D."/>
            <person name="Jurka J."/>
            <person name="Kapitonov V.V."/>
            <person name="Kroger N."/>
            <person name="Lau W.W."/>
            <person name="Lane T.W."/>
            <person name="Larimer F.W."/>
            <person name="Lippmeier J.C."/>
            <person name="Lucas S."/>
            <person name="Medina M."/>
            <person name="Montsant A."/>
            <person name="Obornik M."/>
            <person name="Parker M.S."/>
            <person name="Palenik B."/>
            <person name="Pazour G.J."/>
            <person name="Richardson P.M."/>
            <person name="Rynearson T.A."/>
            <person name="Saito M.A."/>
            <person name="Schwartz D.C."/>
            <person name="Thamatrakoln K."/>
            <person name="Valentin K."/>
            <person name="Vardi A."/>
            <person name="Wilkerson F.P."/>
            <person name="Rokhsar D.S."/>
        </authorList>
    </citation>
    <scope>NUCLEOTIDE SEQUENCE [LARGE SCALE GENOMIC DNA]</scope>
    <source>
        <strain evidence="10 11">CCMP1335</strain>
    </source>
</reference>
<dbReference type="FunFam" id="3.40.50.720:FF:000157">
    <property type="entry name" value="Quinoid dihydropteridine reductase"/>
    <property type="match status" value="1"/>
</dbReference>
<keyword evidence="3" id="KW-0521">NADP</keyword>
<evidence type="ECO:0000256" key="6">
    <source>
        <dbReference type="ARBA" id="ARBA00039153"/>
    </source>
</evidence>
<organism evidence="10 11">
    <name type="scientific">Thalassiosira pseudonana</name>
    <name type="common">Marine diatom</name>
    <name type="synonym">Cyclotella nana</name>
    <dbReference type="NCBI Taxonomy" id="35128"/>
    <lineage>
        <taxon>Eukaryota</taxon>
        <taxon>Sar</taxon>
        <taxon>Stramenopiles</taxon>
        <taxon>Ochrophyta</taxon>
        <taxon>Bacillariophyta</taxon>
        <taxon>Coscinodiscophyceae</taxon>
        <taxon>Thalassiosirophycidae</taxon>
        <taxon>Thalassiosirales</taxon>
        <taxon>Thalassiosiraceae</taxon>
        <taxon>Thalassiosira</taxon>
    </lineage>
</organism>
<accession>B8CBV4</accession>
<dbReference type="RefSeq" id="XP_002293650.1">
    <property type="nucleotide sequence ID" value="XM_002293614.1"/>
</dbReference>
<sequence>MNQMKTAMSSSAAVSIVKRSSVMASNIILSGSHAVCTTSVGVDVVGSSSSTNYRFFASSSFQFNGIHQRSGLLRANARGSACHSLHKHELINLQPSSVHLQQQQQTRHFAQGGTHKRKKNRTPNNGSSSSRDGDHFDKYSFDDVDSKPKEAKKNVLVIGSSGVLGRTLVSHFGNSFQWNVLGADVVDPSEDNDDNGSMADLTEELFKGVQSKNRSKKLDAIVCASGGWMEDVLMGDVSAEVVERMMRVNFYPIVAGSLVGSRFMNRGGLFVAIGASAALSPTPGMIGYGSSKSATHHYLQSLGGDDSNMTSVGILPLMLDTAANRAMVGGDEGDGFGSNNNDERYSRLVKPIQIVNEIGEWIKNPHLRPHSGSLVKVIAKNRKDGSGGAAFHLVR</sequence>
<dbReference type="InterPro" id="IPR002347">
    <property type="entry name" value="SDR_fam"/>
</dbReference>
<dbReference type="GeneID" id="7450522"/>
<proteinExistence type="inferred from homology"/>
<comment type="subunit">
    <text evidence="2">Homodimer.</text>
</comment>
<dbReference type="OMA" id="VCASGGW"/>
<evidence type="ECO:0000256" key="9">
    <source>
        <dbReference type="SAM" id="MobiDB-lite"/>
    </source>
</evidence>
<evidence type="ECO:0000256" key="5">
    <source>
        <dbReference type="ARBA" id="ARBA00023007"/>
    </source>
</evidence>
<reference evidence="10 11" key="2">
    <citation type="journal article" date="2008" name="Nature">
        <title>The Phaeodactylum genome reveals the evolutionary history of diatom genomes.</title>
        <authorList>
            <person name="Bowler C."/>
            <person name="Allen A.E."/>
            <person name="Badger J.H."/>
            <person name="Grimwood J."/>
            <person name="Jabbari K."/>
            <person name="Kuo A."/>
            <person name="Maheswari U."/>
            <person name="Martens C."/>
            <person name="Maumus F."/>
            <person name="Otillar R.P."/>
            <person name="Rayko E."/>
            <person name="Salamov A."/>
            <person name="Vandepoele K."/>
            <person name="Beszteri B."/>
            <person name="Gruber A."/>
            <person name="Heijde M."/>
            <person name="Katinka M."/>
            <person name="Mock T."/>
            <person name="Valentin K."/>
            <person name="Verret F."/>
            <person name="Berges J.A."/>
            <person name="Brownlee C."/>
            <person name="Cadoret J.P."/>
            <person name="Chiovitti A."/>
            <person name="Choi C.J."/>
            <person name="Coesel S."/>
            <person name="De Martino A."/>
            <person name="Detter J.C."/>
            <person name="Durkin C."/>
            <person name="Falciatore A."/>
            <person name="Fournet J."/>
            <person name="Haruta M."/>
            <person name="Huysman M.J."/>
            <person name="Jenkins B.D."/>
            <person name="Jiroutova K."/>
            <person name="Jorgensen R.E."/>
            <person name="Joubert Y."/>
            <person name="Kaplan A."/>
            <person name="Kroger N."/>
            <person name="Kroth P.G."/>
            <person name="La Roche J."/>
            <person name="Lindquist E."/>
            <person name="Lommer M."/>
            <person name="Martin-Jezequel V."/>
            <person name="Lopez P.J."/>
            <person name="Lucas S."/>
            <person name="Mangogna M."/>
            <person name="McGinnis K."/>
            <person name="Medlin L.K."/>
            <person name="Montsant A."/>
            <person name="Oudot-Le Secq M.P."/>
            <person name="Napoli C."/>
            <person name="Obornik M."/>
            <person name="Parker M.S."/>
            <person name="Petit J.L."/>
            <person name="Porcel B.M."/>
            <person name="Poulsen N."/>
            <person name="Robison M."/>
            <person name="Rychlewski L."/>
            <person name="Rynearson T.A."/>
            <person name="Schmutz J."/>
            <person name="Shapiro H."/>
            <person name="Siaut M."/>
            <person name="Stanley M."/>
            <person name="Sussman M.R."/>
            <person name="Taylor A.R."/>
            <person name="Vardi A."/>
            <person name="von Dassow P."/>
            <person name="Vyverman W."/>
            <person name="Willis A."/>
            <person name="Wyrwicz L.S."/>
            <person name="Rokhsar D.S."/>
            <person name="Weissenbach J."/>
            <person name="Armbrust E.V."/>
            <person name="Green B.R."/>
            <person name="Van de Peer Y."/>
            <person name="Grigoriev I.V."/>
        </authorList>
    </citation>
    <scope>NUCLEOTIDE SEQUENCE [LARGE SCALE GENOMIC DNA]</scope>
    <source>
        <strain evidence="10 11">CCMP1335</strain>
    </source>
</reference>
<dbReference type="GO" id="GO:0004155">
    <property type="term" value="F:6,7-dihydropteridine reductase activity"/>
    <property type="evidence" value="ECO:0000318"/>
    <property type="project" value="GO_Central"/>
</dbReference>
<dbReference type="Pfam" id="PF00106">
    <property type="entry name" value="adh_short"/>
    <property type="match status" value="1"/>
</dbReference>
<dbReference type="PaxDb" id="35128-Thaps269710"/>
<dbReference type="AlphaFoldDB" id="B8CBV4"/>
<dbReference type="PANTHER" id="PTHR15104:SF0">
    <property type="entry name" value="DIHYDROPTERIDINE REDUCTASE"/>
    <property type="match status" value="1"/>
</dbReference>
<dbReference type="Gene3D" id="3.40.50.720">
    <property type="entry name" value="NAD(P)-binding Rossmann-like Domain"/>
    <property type="match status" value="1"/>
</dbReference>
<evidence type="ECO:0000256" key="1">
    <source>
        <dbReference type="ARBA" id="ARBA00006484"/>
    </source>
</evidence>
<dbReference type="SUPFAM" id="SSF51735">
    <property type="entry name" value="NAD(P)-binding Rossmann-fold domains"/>
    <property type="match status" value="1"/>
</dbReference>
<evidence type="ECO:0000256" key="4">
    <source>
        <dbReference type="ARBA" id="ARBA00023002"/>
    </source>
</evidence>
<dbReference type="KEGG" id="tps:THAPSDRAFT_269710"/>
<dbReference type="PANTHER" id="PTHR15104">
    <property type="entry name" value="DIHYDROPTERIDINE REDUCTASE"/>
    <property type="match status" value="1"/>
</dbReference>
<evidence type="ECO:0000313" key="10">
    <source>
        <dbReference type="EMBL" id="EED89386.1"/>
    </source>
</evidence>
<gene>
    <name evidence="10" type="ORF">THAPSDRAFT_269710</name>
</gene>
<evidence type="ECO:0000256" key="3">
    <source>
        <dbReference type="ARBA" id="ARBA00022857"/>
    </source>
</evidence>
<keyword evidence="4" id="KW-0560">Oxidoreductase</keyword>
<dbReference type="GO" id="GO:0070402">
    <property type="term" value="F:NADPH binding"/>
    <property type="evidence" value="ECO:0000318"/>
    <property type="project" value="GO_Central"/>
</dbReference>
<name>B8CBV4_THAPS</name>
<dbReference type="GO" id="GO:0070404">
    <property type="term" value="F:NADH binding"/>
    <property type="evidence" value="ECO:0000318"/>
    <property type="project" value="GO_Central"/>
</dbReference>
<evidence type="ECO:0000256" key="2">
    <source>
        <dbReference type="ARBA" id="ARBA00011738"/>
    </source>
</evidence>
<dbReference type="GO" id="GO:0006559">
    <property type="term" value="P:L-phenylalanine catabolic process"/>
    <property type="evidence" value="ECO:0000318"/>
    <property type="project" value="GO_Central"/>
</dbReference>
<dbReference type="GO" id="GO:0006729">
    <property type="term" value="P:tetrahydrobiopterin biosynthetic process"/>
    <property type="evidence" value="ECO:0000318"/>
    <property type="project" value="GO_Central"/>
</dbReference>
<dbReference type="InParanoid" id="B8CBV4"/>
<feature type="region of interest" description="Disordered" evidence="9">
    <location>
        <begin position="98"/>
        <end position="145"/>
    </location>
</feature>
<evidence type="ECO:0000256" key="7">
    <source>
        <dbReference type="ARBA" id="ARBA00039520"/>
    </source>
</evidence>
<dbReference type="GO" id="GO:0005737">
    <property type="term" value="C:cytoplasm"/>
    <property type="evidence" value="ECO:0000318"/>
    <property type="project" value="GO_Central"/>
</dbReference>
<dbReference type="STRING" id="35128.B8CBV4"/>
<keyword evidence="5" id="KW-0783">Tetrahydrobiopterin biosynthesis</keyword>
<dbReference type="Proteomes" id="UP000001449">
    <property type="component" value="Chromosome 13"/>
</dbReference>
<dbReference type="EMBL" id="CM000648">
    <property type="protein sequence ID" value="EED89386.1"/>
    <property type="molecule type" value="Genomic_DNA"/>
</dbReference>
<evidence type="ECO:0000313" key="11">
    <source>
        <dbReference type="Proteomes" id="UP000001449"/>
    </source>
</evidence>
<dbReference type="HOGENOM" id="CLU_699258_0_0_1"/>